<comment type="caution">
    <text evidence="2">The sequence shown here is derived from an EMBL/GenBank/DDBJ whole genome shotgun (WGS) entry which is preliminary data.</text>
</comment>
<evidence type="ECO:0000259" key="1">
    <source>
        <dbReference type="Pfam" id="PF12937"/>
    </source>
</evidence>
<name>A0AAD7K777_9AGAR</name>
<keyword evidence="3" id="KW-1185">Reference proteome</keyword>
<sequence length="403" mass="45248">MARKRRRGTTPSLPPEICAQICEELSRKDLVTLCRTSRLFGDQAQRIIYRVVDLRWSTPGALLSWCLAVTRHPQLAQRVHSLFMHLPVDLSFSSDVAKIARALAKCLNLKELSIHRDNSDPFGFHYDCSIQGWIVTKCRFRLTKFSTSYFRIPFLSQFWTPQSEQLRVLSLPHCTEKFPIFEDQLPHLIALEVGNTRALPADRELQRIQLHGGTSLPELSGLGAYAASLATFNLLRGNVKPDISTLQILDALAQWVPDILHLALIETDAWTTEQNLFSEGCPIGALAKFTRLETLSLYSQRITAFDDPALTEPYQLNDPVCLQAFGEAMLKMCPTLRRVVVGARTDTPTGHHEWSPRPGVDAAVRRELVCTLTHTGAGAAGGETEVQFGTRFDFDAVSMFWKD</sequence>
<dbReference type="SUPFAM" id="SSF52047">
    <property type="entry name" value="RNI-like"/>
    <property type="match status" value="1"/>
</dbReference>
<dbReference type="Pfam" id="PF12937">
    <property type="entry name" value="F-box-like"/>
    <property type="match status" value="1"/>
</dbReference>
<dbReference type="InterPro" id="IPR036047">
    <property type="entry name" value="F-box-like_dom_sf"/>
</dbReference>
<organism evidence="2 3">
    <name type="scientific">Mycena metata</name>
    <dbReference type="NCBI Taxonomy" id="1033252"/>
    <lineage>
        <taxon>Eukaryota</taxon>
        <taxon>Fungi</taxon>
        <taxon>Dikarya</taxon>
        <taxon>Basidiomycota</taxon>
        <taxon>Agaricomycotina</taxon>
        <taxon>Agaricomycetes</taxon>
        <taxon>Agaricomycetidae</taxon>
        <taxon>Agaricales</taxon>
        <taxon>Marasmiineae</taxon>
        <taxon>Mycenaceae</taxon>
        <taxon>Mycena</taxon>
    </lineage>
</organism>
<dbReference type="InterPro" id="IPR032675">
    <property type="entry name" value="LRR_dom_sf"/>
</dbReference>
<dbReference type="InterPro" id="IPR001810">
    <property type="entry name" value="F-box_dom"/>
</dbReference>
<accession>A0AAD7K777</accession>
<dbReference type="EMBL" id="JARKIB010000005">
    <property type="protein sequence ID" value="KAJ7779679.1"/>
    <property type="molecule type" value="Genomic_DNA"/>
</dbReference>
<reference evidence="2" key="1">
    <citation type="submission" date="2023-03" db="EMBL/GenBank/DDBJ databases">
        <title>Massive genome expansion in bonnet fungi (Mycena s.s.) driven by repeated elements and novel gene families across ecological guilds.</title>
        <authorList>
            <consortium name="Lawrence Berkeley National Laboratory"/>
            <person name="Harder C.B."/>
            <person name="Miyauchi S."/>
            <person name="Viragh M."/>
            <person name="Kuo A."/>
            <person name="Thoen E."/>
            <person name="Andreopoulos B."/>
            <person name="Lu D."/>
            <person name="Skrede I."/>
            <person name="Drula E."/>
            <person name="Henrissat B."/>
            <person name="Morin E."/>
            <person name="Kohler A."/>
            <person name="Barry K."/>
            <person name="LaButti K."/>
            <person name="Morin E."/>
            <person name="Salamov A."/>
            <person name="Lipzen A."/>
            <person name="Mereny Z."/>
            <person name="Hegedus B."/>
            <person name="Baldrian P."/>
            <person name="Stursova M."/>
            <person name="Weitz H."/>
            <person name="Taylor A."/>
            <person name="Grigoriev I.V."/>
            <person name="Nagy L.G."/>
            <person name="Martin F."/>
            <person name="Kauserud H."/>
        </authorList>
    </citation>
    <scope>NUCLEOTIDE SEQUENCE</scope>
    <source>
        <strain evidence="2">CBHHK182m</strain>
    </source>
</reference>
<feature type="domain" description="F-box" evidence="1">
    <location>
        <begin position="12"/>
        <end position="50"/>
    </location>
</feature>
<proteinExistence type="predicted"/>
<dbReference type="Gene3D" id="3.80.10.10">
    <property type="entry name" value="Ribonuclease Inhibitor"/>
    <property type="match status" value="1"/>
</dbReference>
<dbReference type="Proteomes" id="UP001215598">
    <property type="component" value="Unassembled WGS sequence"/>
</dbReference>
<dbReference type="SUPFAM" id="SSF81383">
    <property type="entry name" value="F-box domain"/>
    <property type="match status" value="1"/>
</dbReference>
<evidence type="ECO:0000313" key="3">
    <source>
        <dbReference type="Proteomes" id="UP001215598"/>
    </source>
</evidence>
<gene>
    <name evidence="2" type="ORF">B0H16DRAFT_1878375</name>
</gene>
<dbReference type="AlphaFoldDB" id="A0AAD7K777"/>
<protein>
    <recommendedName>
        <fullName evidence="1">F-box domain-containing protein</fullName>
    </recommendedName>
</protein>
<evidence type="ECO:0000313" key="2">
    <source>
        <dbReference type="EMBL" id="KAJ7779679.1"/>
    </source>
</evidence>